<dbReference type="PANTHER" id="PTHR42695:SF5">
    <property type="entry name" value="GLUTAMINE AMIDOTRANSFERASE YLR126C-RELATED"/>
    <property type="match status" value="1"/>
</dbReference>
<dbReference type="InterPro" id="IPR029062">
    <property type="entry name" value="Class_I_gatase-like"/>
</dbReference>
<dbReference type="CDD" id="cd01741">
    <property type="entry name" value="GATase1_1"/>
    <property type="match status" value="1"/>
</dbReference>
<dbReference type="InterPro" id="IPR044992">
    <property type="entry name" value="ChyE-like"/>
</dbReference>
<dbReference type="EMBL" id="QTUJ01000001">
    <property type="protein sequence ID" value="REF73431.1"/>
    <property type="molecule type" value="Genomic_DNA"/>
</dbReference>
<evidence type="ECO:0000313" key="2">
    <source>
        <dbReference type="EMBL" id="REF73431.1"/>
    </source>
</evidence>
<dbReference type="SUPFAM" id="SSF52317">
    <property type="entry name" value="Class I glutamine amidotransferase-like"/>
    <property type="match status" value="1"/>
</dbReference>
<gene>
    <name evidence="2" type="ORF">BDD41_1990</name>
</gene>
<sequence length="282" mass="31750">MEILVLEGNIAEVREHNRRLTGRTPGEAYADVLQKLDPLVRCEILCPADRDDVGLDHLARYRGVVITGSALNAYQDIPPVQRQVKLALQIFESGLPFFGSCWGLQVAVVAAGGEVIRNERGREVGYSRAVQLTEAGRGHPMHVGRPQVFDTPAVHSDHVSRLPENAVVTAFNEVSEVQALEIRHGNGVFWGVQYHPEFSLRDIAATLRRYGPRLIKEEGSFQTVDELETYARNLEILEDMPDRKDIAWQYALGADLLDPSRRQVEIRNWLDHCRREALRNAA</sequence>
<organism evidence="2 3">
    <name type="scientific">Paracoccus versutus</name>
    <name type="common">Thiobacillus versutus</name>
    <dbReference type="NCBI Taxonomy" id="34007"/>
    <lineage>
        <taxon>Bacteria</taxon>
        <taxon>Pseudomonadati</taxon>
        <taxon>Pseudomonadota</taxon>
        <taxon>Alphaproteobacteria</taxon>
        <taxon>Rhodobacterales</taxon>
        <taxon>Paracoccaceae</taxon>
        <taxon>Paracoccus</taxon>
    </lineage>
</organism>
<evidence type="ECO:0000259" key="1">
    <source>
        <dbReference type="Pfam" id="PF00117"/>
    </source>
</evidence>
<accession>A0A3D9XUN5</accession>
<dbReference type="PROSITE" id="PS51273">
    <property type="entry name" value="GATASE_TYPE_1"/>
    <property type="match status" value="1"/>
</dbReference>
<name>A0A3D9XUN5_PARVE</name>
<evidence type="ECO:0000313" key="3">
    <source>
        <dbReference type="Proteomes" id="UP000256941"/>
    </source>
</evidence>
<dbReference type="Gene3D" id="3.40.50.880">
    <property type="match status" value="1"/>
</dbReference>
<reference evidence="2 3" key="1">
    <citation type="submission" date="2018-08" db="EMBL/GenBank/DDBJ databases">
        <title>Genomic Encyclopedia of Archaeal and Bacterial Type Strains, Phase II (KMG-II): from individual species to whole genera.</title>
        <authorList>
            <person name="Goeker M."/>
        </authorList>
    </citation>
    <scope>NUCLEOTIDE SEQUENCE [LARGE SCALE GENOMIC DNA]</scope>
    <source>
        <strain evidence="2 3">DSM 17099</strain>
    </source>
</reference>
<dbReference type="AlphaFoldDB" id="A0A3D9XUN5"/>
<feature type="domain" description="Glutamine amidotransferase" evidence="1">
    <location>
        <begin position="53"/>
        <end position="202"/>
    </location>
</feature>
<dbReference type="Pfam" id="PF00117">
    <property type="entry name" value="GATase"/>
    <property type="match status" value="1"/>
</dbReference>
<comment type="caution">
    <text evidence="2">The sequence shown here is derived from an EMBL/GenBank/DDBJ whole genome shotgun (WGS) entry which is preliminary data.</text>
</comment>
<protein>
    <submittedName>
        <fullName evidence="2">GMP synthase (Glutamine-hydrolysing)</fullName>
    </submittedName>
</protein>
<dbReference type="RefSeq" id="WP_116221511.1">
    <property type="nucleotide sequence ID" value="NZ_CP038196.1"/>
</dbReference>
<dbReference type="PANTHER" id="PTHR42695">
    <property type="entry name" value="GLUTAMINE AMIDOTRANSFERASE YLR126C-RELATED"/>
    <property type="match status" value="1"/>
</dbReference>
<proteinExistence type="predicted"/>
<dbReference type="Proteomes" id="UP000256941">
    <property type="component" value="Unassembled WGS sequence"/>
</dbReference>
<dbReference type="InterPro" id="IPR017926">
    <property type="entry name" value="GATASE"/>
</dbReference>
<dbReference type="GO" id="GO:0005829">
    <property type="term" value="C:cytosol"/>
    <property type="evidence" value="ECO:0007669"/>
    <property type="project" value="TreeGrafter"/>
</dbReference>